<dbReference type="Proteomes" id="UP001152531">
    <property type="component" value="Unassembled WGS sequence"/>
</dbReference>
<evidence type="ECO:0000313" key="1">
    <source>
        <dbReference type="EMBL" id="CAH6723148.1"/>
    </source>
</evidence>
<sequence length="456" mass="53378">MSKRLKNFQINTIDLHDKQDAWFFKEFINIRKPVKIINSSELILNIEDFKIDNLCEFLKWGDELMVETKTGGGFGNGNKRVKLTLDDLVSKLKNGEDQYYLTTQYEEHAEPSDDESEREDDSEADEDDEYDLDKQFSEDLTPQTEQPVESKEGDEPDSDSDSDFDFENLKDDYQDDDDEEPEEEGDRDDDDDDDEPRHVKELFQPPLTNIYDKIPIQPPFFKNLIPQQINLWMGLTKPKKFDNTKDFPIDKTIPKGTSSGLHHDHSDNLYIVVSGCKRFTLFSPFDAYKLYTVGKIFKIYGNGVIDYEINEFAPDWNHINDDGSLQEEQETKEIKKIIEDLDPPNFSKIPPILLHLNELSETQMDKLVAFSKKNFPDLISLENYKIWLKSGDMLYLPAGWFHEVSSFGKENEDRELENKDNIHIALNYWFAPPNNDEFDKPYKTSFWAKEFENMLR</sequence>
<gene>
    <name evidence="1" type="ORF">CLIB1444_13S01420</name>
</gene>
<comment type="caution">
    <text evidence="1">The sequence shown here is derived from an EMBL/GenBank/DDBJ whole genome shotgun (WGS) entry which is preliminary data.</text>
</comment>
<evidence type="ECO:0000313" key="2">
    <source>
        <dbReference type="Proteomes" id="UP001152531"/>
    </source>
</evidence>
<organism evidence="1 2">
    <name type="scientific">[Candida] jaroonii</name>
    <dbReference type="NCBI Taxonomy" id="467808"/>
    <lineage>
        <taxon>Eukaryota</taxon>
        <taxon>Fungi</taxon>
        <taxon>Dikarya</taxon>
        <taxon>Ascomycota</taxon>
        <taxon>Saccharomycotina</taxon>
        <taxon>Pichiomycetes</taxon>
        <taxon>Debaryomycetaceae</taxon>
        <taxon>Yamadazyma</taxon>
    </lineage>
</organism>
<name>A0ACA9YFB9_9ASCO</name>
<proteinExistence type="predicted"/>
<accession>A0ACA9YFB9</accession>
<dbReference type="EMBL" id="CALSDN010000013">
    <property type="protein sequence ID" value="CAH6723148.1"/>
    <property type="molecule type" value="Genomic_DNA"/>
</dbReference>
<keyword evidence="2" id="KW-1185">Reference proteome</keyword>
<reference evidence="1" key="1">
    <citation type="submission" date="2022-06" db="EMBL/GenBank/DDBJ databases">
        <authorList>
            <person name="Legras J.-L."/>
            <person name="Devillers H."/>
            <person name="Grondin C."/>
        </authorList>
    </citation>
    <scope>NUCLEOTIDE SEQUENCE</scope>
    <source>
        <strain evidence="1">CLIB 1444</strain>
    </source>
</reference>
<protein>
    <submittedName>
        <fullName evidence="1">Uncharacterized protein</fullName>
    </submittedName>
</protein>